<gene>
    <name evidence="1" type="ORF">O6H91_17G051700</name>
</gene>
<name>A0ACC2B6L8_DIPCM</name>
<sequence>MGKNVVSRERVEVEVGFIGVACNRIVNAASWGPCDLVAFGAHHTVAIFSPQKASILATLPGHKDHVNCVEWLPRHRLNVKDDSVADEEFLLSGSADGVIMLWGHRTSTDKWRNALHLSTAHEKSVTCISGMTLSGLDALFVSTSSDGTVRIWKLRLPAQAGGSCSVALLQSINVGVRVMVAVTLAFLPRNSEYIILAMGGLDNQIHLYVGTALGQFVPACELKGHQDWIRSLDFSRPIIESASECLLLASSSQDRNIRLWKITPKEVLILDNHPTQFPSLKMFIEGPVFRMGKETWQVSFESLLVGHEDWVYSVRWQPPVDDDFETTDKDKSLCVLSSSMDRTMMIWRPQPKSGIWMNEVSVGELSHSALGFYGGTWGPRGDSILAHGFSGSFHLWKNTGKGKADWQPQLAPSGHFGPVVDVAWAKNGEFLLSGSHDQTTRVFACWDWSKQDVAIKERSWHEIARPQVHGHDINCIAIVQRHGNHQYASGAEEKVARIFEAPTAFLDTLLCTTGGNRKGPEEIDRKEMQILGANMSALGLSQKPIYAQDYGNSATENLNSSLDTFEAFPSALPSVLAEPPLEEHLAQNTLWPESHKLYGHGNELYSMCSNYSGSLLATACKAQSASVAEIWLWDTSSWRGVGCLQSHTLTITQMEFSHNDHFLLSVSRDRHFSVFQRGIPGEVEGPAPYSLLVNAEAHKRIIWTCSWSHCDKYFATGSRDKSVKIWALVEAENKVAVKHVSTFPLFRSSVTALAWSPQAGSKDYVLAVGLETGLIELWNGTSGDMTPNGGYTMGKLDFSCLMQFDVNLCHVGSVNRLIWKILGSKSDCEDSTHTPNASSTLVQLASCGADHAVRIFNVKLQL</sequence>
<evidence type="ECO:0000313" key="2">
    <source>
        <dbReference type="Proteomes" id="UP001162992"/>
    </source>
</evidence>
<dbReference type="EMBL" id="CM055108">
    <property type="protein sequence ID" value="KAJ7525448.1"/>
    <property type="molecule type" value="Genomic_DNA"/>
</dbReference>
<reference evidence="2" key="1">
    <citation type="journal article" date="2024" name="Proc. Natl. Acad. Sci. U.S.A.">
        <title>Extraordinary preservation of gene collinearity over three hundred million years revealed in homosporous lycophytes.</title>
        <authorList>
            <person name="Li C."/>
            <person name="Wickell D."/>
            <person name="Kuo L.Y."/>
            <person name="Chen X."/>
            <person name="Nie B."/>
            <person name="Liao X."/>
            <person name="Peng D."/>
            <person name="Ji J."/>
            <person name="Jenkins J."/>
            <person name="Williams M."/>
            <person name="Shu S."/>
            <person name="Plott C."/>
            <person name="Barry K."/>
            <person name="Rajasekar S."/>
            <person name="Grimwood J."/>
            <person name="Han X."/>
            <person name="Sun S."/>
            <person name="Hou Z."/>
            <person name="He W."/>
            <person name="Dai G."/>
            <person name="Sun C."/>
            <person name="Schmutz J."/>
            <person name="Leebens-Mack J.H."/>
            <person name="Li F.W."/>
            <person name="Wang L."/>
        </authorList>
    </citation>
    <scope>NUCLEOTIDE SEQUENCE [LARGE SCALE GENOMIC DNA]</scope>
    <source>
        <strain evidence="2">cv. PW_Plant_1</strain>
    </source>
</reference>
<accession>A0ACC2B6L8</accession>
<dbReference type="Proteomes" id="UP001162992">
    <property type="component" value="Chromosome 17"/>
</dbReference>
<keyword evidence="2" id="KW-1185">Reference proteome</keyword>
<proteinExistence type="predicted"/>
<organism evidence="1 2">
    <name type="scientific">Diphasiastrum complanatum</name>
    <name type="common">Issler's clubmoss</name>
    <name type="synonym">Lycopodium complanatum</name>
    <dbReference type="NCBI Taxonomy" id="34168"/>
    <lineage>
        <taxon>Eukaryota</taxon>
        <taxon>Viridiplantae</taxon>
        <taxon>Streptophyta</taxon>
        <taxon>Embryophyta</taxon>
        <taxon>Tracheophyta</taxon>
        <taxon>Lycopodiopsida</taxon>
        <taxon>Lycopodiales</taxon>
        <taxon>Lycopodiaceae</taxon>
        <taxon>Lycopodioideae</taxon>
        <taxon>Diphasiastrum</taxon>
    </lineage>
</organism>
<protein>
    <submittedName>
        <fullName evidence="1">Uncharacterized protein</fullName>
    </submittedName>
</protein>
<comment type="caution">
    <text evidence="1">The sequence shown here is derived from an EMBL/GenBank/DDBJ whole genome shotgun (WGS) entry which is preliminary data.</text>
</comment>
<evidence type="ECO:0000313" key="1">
    <source>
        <dbReference type="EMBL" id="KAJ7525448.1"/>
    </source>
</evidence>